<comment type="caution">
    <text evidence="1">The sequence shown here is derived from an EMBL/GenBank/DDBJ whole genome shotgun (WGS) entry which is preliminary data.</text>
</comment>
<dbReference type="Proteomes" id="UP001162992">
    <property type="component" value="Chromosome 22"/>
</dbReference>
<reference evidence="2" key="1">
    <citation type="journal article" date="2024" name="Proc. Natl. Acad. Sci. U.S.A.">
        <title>Extraordinary preservation of gene collinearity over three hundred million years revealed in homosporous lycophytes.</title>
        <authorList>
            <person name="Li C."/>
            <person name="Wickell D."/>
            <person name="Kuo L.Y."/>
            <person name="Chen X."/>
            <person name="Nie B."/>
            <person name="Liao X."/>
            <person name="Peng D."/>
            <person name="Ji J."/>
            <person name="Jenkins J."/>
            <person name="Williams M."/>
            <person name="Shu S."/>
            <person name="Plott C."/>
            <person name="Barry K."/>
            <person name="Rajasekar S."/>
            <person name="Grimwood J."/>
            <person name="Han X."/>
            <person name="Sun S."/>
            <person name="Hou Z."/>
            <person name="He W."/>
            <person name="Dai G."/>
            <person name="Sun C."/>
            <person name="Schmutz J."/>
            <person name="Leebens-Mack J.H."/>
            <person name="Li F.W."/>
            <person name="Wang L."/>
        </authorList>
    </citation>
    <scope>NUCLEOTIDE SEQUENCE [LARGE SCALE GENOMIC DNA]</scope>
    <source>
        <strain evidence="2">cv. PW_Plant_1</strain>
    </source>
</reference>
<dbReference type="EMBL" id="CM055113">
    <property type="protein sequence ID" value="KAJ7516299.1"/>
    <property type="molecule type" value="Genomic_DNA"/>
</dbReference>
<organism evidence="1 2">
    <name type="scientific">Diphasiastrum complanatum</name>
    <name type="common">Issler's clubmoss</name>
    <name type="synonym">Lycopodium complanatum</name>
    <dbReference type="NCBI Taxonomy" id="34168"/>
    <lineage>
        <taxon>Eukaryota</taxon>
        <taxon>Viridiplantae</taxon>
        <taxon>Streptophyta</taxon>
        <taxon>Embryophyta</taxon>
        <taxon>Tracheophyta</taxon>
        <taxon>Lycopodiopsida</taxon>
        <taxon>Lycopodiales</taxon>
        <taxon>Lycopodiaceae</taxon>
        <taxon>Lycopodioideae</taxon>
        <taxon>Diphasiastrum</taxon>
    </lineage>
</organism>
<keyword evidence="2" id="KW-1185">Reference proteome</keyword>
<evidence type="ECO:0000313" key="2">
    <source>
        <dbReference type="Proteomes" id="UP001162992"/>
    </source>
</evidence>
<evidence type="ECO:0000313" key="1">
    <source>
        <dbReference type="EMBL" id="KAJ7516299.1"/>
    </source>
</evidence>
<sequence>MLGLKHSLTTNRSVPTIIVTKQYGLYGHLQIRLSNLISAFTLAAYYQIDGSSGCVRSADLRSLVKHQTIVYISFLAVKSTSSQSVRAQPARSASETKELAGSCFAKETHFWVVIDKKTPHALERNWWSKRVSWTSANGD</sequence>
<protein>
    <submittedName>
        <fullName evidence="1">Uncharacterized protein</fullName>
    </submittedName>
</protein>
<proteinExistence type="predicted"/>
<accession>A0ACC2AFF3</accession>
<gene>
    <name evidence="1" type="ORF">O6H91_22G052000</name>
</gene>
<name>A0ACC2AFF3_DIPCM</name>